<dbReference type="InterPro" id="IPR004089">
    <property type="entry name" value="MCPsignal_dom"/>
</dbReference>
<keyword evidence="4 10" id="KW-1133">Transmembrane helix</keyword>
<dbReference type="InterPro" id="IPR033463">
    <property type="entry name" value="sCache_3"/>
</dbReference>
<dbReference type="Gene3D" id="6.10.340.10">
    <property type="match status" value="1"/>
</dbReference>
<feature type="transmembrane region" description="Helical" evidence="10">
    <location>
        <begin position="12"/>
        <end position="35"/>
    </location>
</feature>
<dbReference type="AlphaFoldDB" id="A0A1G7X234"/>
<protein>
    <submittedName>
        <fullName evidence="13">Methyl-accepting chemotaxis protein</fullName>
    </submittedName>
</protein>
<reference evidence="14" key="1">
    <citation type="submission" date="2016-10" db="EMBL/GenBank/DDBJ databases">
        <authorList>
            <person name="Varghese N."/>
            <person name="Submissions S."/>
        </authorList>
    </citation>
    <scope>NUCLEOTIDE SEQUENCE [LARGE SCALE GENOMIC DNA]</scope>
    <source>
        <strain evidence="14">930I</strain>
    </source>
</reference>
<dbReference type="GO" id="GO:0007165">
    <property type="term" value="P:signal transduction"/>
    <property type="evidence" value="ECO:0007669"/>
    <property type="project" value="UniProtKB-KW"/>
</dbReference>
<dbReference type="SMART" id="SM00283">
    <property type="entry name" value="MA"/>
    <property type="match status" value="1"/>
</dbReference>
<dbReference type="OrthoDB" id="1776073at2"/>
<name>A0A1G7X234_9PROT</name>
<dbReference type="RefSeq" id="WP_092616373.1">
    <property type="nucleotide sequence ID" value="NZ_FNCV01000002.1"/>
</dbReference>
<dbReference type="InterPro" id="IPR004090">
    <property type="entry name" value="Chemotax_Me-accpt_rcpt"/>
</dbReference>
<accession>A0A1G7X234</accession>
<evidence type="ECO:0000256" key="6">
    <source>
        <dbReference type="ARBA" id="ARBA00023224"/>
    </source>
</evidence>
<evidence type="ECO:0000313" key="14">
    <source>
        <dbReference type="Proteomes" id="UP000217076"/>
    </source>
</evidence>
<evidence type="ECO:0000256" key="7">
    <source>
        <dbReference type="ARBA" id="ARBA00029447"/>
    </source>
</evidence>
<evidence type="ECO:0000256" key="8">
    <source>
        <dbReference type="PROSITE-ProRule" id="PRU00284"/>
    </source>
</evidence>
<dbReference type="EMBL" id="FNCV01000002">
    <property type="protein sequence ID" value="SDG78232.1"/>
    <property type="molecule type" value="Genomic_DNA"/>
</dbReference>
<dbReference type="CDD" id="cd06225">
    <property type="entry name" value="HAMP"/>
    <property type="match status" value="1"/>
</dbReference>
<dbReference type="STRING" id="83401.SAMN05421742_102404"/>
<dbReference type="PROSITE" id="PS50885">
    <property type="entry name" value="HAMP"/>
    <property type="match status" value="1"/>
</dbReference>
<dbReference type="InterPro" id="IPR003660">
    <property type="entry name" value="HAMP_dom"/>
</dbReference>
<dbReference type="PRINTS" id="PR00260">
    <property type="entry name" value="CHEMTRNSDUCR"/>
</dbReference>
<keyword evidence="2" id="KW-1003">Cell membrane</keyword>
<evidence type="ECO:0000259" key="11">
    <source>
        <dbReference type="PROSITE" id="PS50111"/>
    </source>
</evidence>
<feature type="domain" description="HAMP" evidence="12">
    <location>
        <begin position="209"/>
        <end position="262"/>
    </location>
</feature>
<dbReference type="PANTHER" id="PTHR32089">
    <property type="entry name" value="METHYL-ACCEPTING CHEMOTAXIS PROTEIN MCPB"/>
    <property type="match status" value="1"/>
</dbReference>
<evidence type="ECO:0000256" key="4">
    <source>
        <dbReference type="ARBA" id="ARBA00022989"/>
    </source>
</evidence>
<keyword evidence="5 10" id="KW-0472">Membrane</keyword>
<evidence type="ECO:0000256" key="1">
    <source>
        <dbReference type="ARBA" id="ARBA00004651"/>
    </source>
</evidence>
<dbReference type="PANTHER" id="PTHR32089:SF112">
    <property type="entry name" value="LYSOZYME-LIKE PROTEIN-RELATED"/>
    <property type="match status" value="1"/>
</dbReference>
<feature type="compositionally biased region" description="Polar residues" evidence="9">
    <location>
        <begin position="498"/>
        <end position="513"/>
    </location>
</feature>
<evidence type="ECO:0000313" key="13">
    <source>
        <dbReference type="EMBL" id="SDG78232.1"/>
    </source>
</evidence>
<comment type="subcellular location">
    <subcellularLocation>
        <location evidence="1">Cell membrane</location>
        <topology evidence="1">Multi-pass membrane protein</topology>
    </subcellularLocation>
</comment>
<keyword evidence="6 8" id="KW-0807">Transducer</keyword>
<feature type="region of interest" description="Disordered" evidence="9">
    <location>
        <begin position="489"/>
        <end position="528"/>
    </location>
</feature>
<dbReference type="Pfam" id="PF00015">
    <property type="entry name" value="MCPsignal"/>
    <property type="match status" value="1"/>
</dbReference>
<dbReference type="Proteomes" id="UP000217076">
    <property type="component" value="Unassembled WGS sequence"/>
</dbReference>
<dbReference type="SUPFAM" id="SSF103190">
    <property type="entry name" value="Sensory domain-like"/>
    <property type="match status" value="1"/>
</dbReference>
<dbReference type="PROSITE" id="PS50111">
    <property type="entry name" value="CHEMOTAXIS_TRANSDUC_2"/>
    <property type="match status" value="1"/>
</dbReference>
<dbReference type="Pfam" id="PF17202">
    <property type="entry name" value="sCache_3_3"/>
    <property type="match status" value="1"/>
</dbReference>
<evidence type="ECO:0000256" key="5">
    <source>
        <dbReference type="ARBA" id="ARBA00023136"/>
    </source>
</evidence>
<dbReference type="Gene3D" id="1.10.287.950">
    <property type="entry name" value="Methyl-accepting chemotaxis protein"/>
    <property type="match status" value="1"/>
</dbReference>
<keyword evidence="14" id="KW-1185">Reference proteome</keyword>
<feature type="domain" description="Methyl-accepting transducer" evidence="11">
    <location>
        <begin position="303"/>
        <end position="539"/>
    </location>
</feature>
<proteinExistence type="inferred from homology"/>
<sequence length="656" mass="69092">MQWPNLTISMRVGLVILFNTLLIGLTVAVSSVMVLDHYAEQDALTSIERNMRVAWDEIEEHGPQVRLEDGQLMVGDTVLNDNNALVDAIVAQVGGTATVFMGDTRVATNVVRDDGGRAVGTQLARNAAFRAVFEERQPFRGIVDILGTAYITGYDPIIGPEGRVIGILYVGEKVERFFASARTLQGWILGLLAVCGGLGLVVGLVVARQGITRPLKGIVSATTALAGGDLERHIPYTDSRSEIGSLAQAVQSFRENARQVRRLQAEQEAQQRRNARQVEGEMVALSHALDSEVRRVIAVVGDEAGRMVDITGQMAMAVSGTVQGAETVSEASRGSAANVDAVAAAAEEMAASITEISRQVGNASTIAARASEQALEANSRIDALSKAAERIGEVVDLITDIASQTNLLALNATIEAARAGDAGKGFAVVAGEVKTLATQTARATETIAGQVGEMRSATEQAVGTIQAIAKVVAEINEITSTISAATEEQTATTQEISRNAQHAAQGSQETSSGIADVSRSAEQTAAQATEVESVAQAVRQHIGGMEESLNRIMGSGQGSGDSRASALRTINQAVTLADDRQQISCLLHALSPIGAAVVDRQLPWPVGETLTLSLADLMPLEGVVVATSETASHLRLDLDDAASAAVDDWLSRHTRR</sequence>
<dbReference type="SMART" id="SM00304">
    <property type="entry name" value="HAMP"/>
    <property type="match status" value="1"/>
</dbReference>
<comment type="similarity">
    <text evidence="7">Belongs to the methyl-accepting chemotaxis (MCP) protein family.</text>
</comment>
<dbReference type="Pfam" id="PF00672">
    <property type="entry name" value="HAMP"/>
    <property type="match status" value="1"/>
</dbReference>
<gene>
    <name evidence="13" type="ORF">SAMN05421742_102404</name>
</gene>
<evidence type="ECO:0000256" key="2">
    <source>
        <dbReference type="ARBA" id="ARBA00022475"/>
    </source>
</evidence>
<dbReference type="GO" id="GO:0004888">
    <property type="term" value="F:transmembrane signaling receptor activity"/>
    <property type="evidence" value="ECO:0007669"/>
    <property type="project" value="InterPro"/>
</dbReference>
<organism evidence="13 14">
    <name type="scientific">Roseospirillum parvum</name>
    <dbReference type="NCBI Taxonomy" id="83401"/>
    <lineage>
        <taxon>Bacteria</taxon>
        <taxon>Pseudomonadati</taxon>
        <taxon>Pseudomonadota</taxon>
        <taxon>Alphaproteobacteria</taxon>
        <taxon>Rhodospirillales</taxon>
        <taxon>Rhodospirillaceae</taxon>
        <taxon>Roseospirillum</taxon>
    </lineage>
</organism>
<evidence type="ECO:0000256" key="3">
    <source>
        <dbReference type="ARBA" id="ARBA00022692"/>
    </source>
</evidence>
<dbReference type="SUPFAM" id="SSF58104">
    <property type="entry name" value="Methyl-accepting chemotaxis protein (MCP) signaling domain"/>
    <property type="match status" value="1"/>
</dbReference>
<evidence type="ECO:0000256" key="9">
    <source>
        <dbReference type="SAM" id="MobiDB-lite"/>
    </source>
</evidence>
<feature type="transmembrane region" description="Helical" evidence="10">
    <location>
        <begin position="187"/>
        <end position="207"/>
    </location>
</feature>
<evidence type="ECO:0000259" key="12">
    <source>
        <dbReference type="PROSITE" id="PS50885"/>
    </source>
</evidence>
<dbReference type="InterPro" id="IPR029151">
    <property type="entry name" value="Sensor-like_sf"/>
</dbReference>
<keyword evidence="3 10" id="KW-0812">Transmembrane</keyword>
<dbReference type="GO" id="GO:0005886">
    <property type="term" value="C:plasma membrane"/>
    <property type="evidence" value="ECO:0007669"/>
    <property type="project" value="UniProtKB-SubCell"/>
</dbReference>
<dbReference type="GO" id="GO:0006935">
    <property type="term" value="P:chemotaxis"/>
    <property type="evidence" value="ECO:0007669"/>
    <property type="project" value="InterPro"/>
</dbReference>
<evidence type="ECO:0000256" key="10">
    <source>
        <dbReference type="SAM" id="Phobius"/>
    </source>
</evidence>